<comment type="caution">
    <text evidence="1">The sequence shown here is derived from an EMBL/GenBank/DDBJ whole genome shotgun (WGS) entry which is preliminary data.</text>
</comment>
<dbReference type="SUPFAM" id="SSF53756">
    <property type="entry name" value="UDP-Glycosyltransferase/glycogen phosphorylase"/>
    <property type="match status" value="1"/>
</dbReference>
<dbReference type="PANTHER" id="PTHR12526:SF634">
    <property type="entry name" value="BLL3361 PROTEIN"/>
    <property type="match status" value="1"/>
</dbReference>
<organism evidence="1 2">
    <name type="scientific">Gordonia westfalica</name>
    <dbReference type="NCBI Taxonomy" id="158898"/>
    <lineage>
        <taxon>Bacteria</taxon>
        <taxon>Bacillati</taxon>
        <taxon>Actinomycetota</taxon>
        <taxon>Actinomycetes</taxon>
        <taxon>Mycobacteriales</taxon>
        <taxon>Gordoniaceae</taxon>
        <taxon>Gordonia</taxon>
    </lineage>
</organism>
<keyword evidence="2" id="KW-1185">Reference proteome</keyword>
<name>A0ABU2GZ75_9ACTN</name>
<proteinExistence type="predicted"/>
<dbReference type="GO" id="GO:0016757">
    <property type="term" value="F:glycosyltransferase activity"/>
    <property type="evidence" value="ECO:0007669"/>
    <property type="project" value="UniProtKB-KW"/>
</dbReference>
<dbReference type="EMBL" id="JAVLUS010000021">
    <property type="protein sequence ID" value="MDS1116205.1"/>
    <property type="molecule type" value="Genomic_DNA"/>
</dbReference>
<dbReference type="RefSeq" id="WP_310952036.1">
    <property type="nucleotide sequence ID" value="NZ_JAVLUS010000021.1"/>
</dbReference>
<dbReference type="PANTHER" id="PTHR12526">
    <property type="entry name" value="GLYCOSYLTRANSFERASE"/>
    <property type="match status" value="1"/>
</dbReference>
<gene>
    <name evidence="1" type="ORF">RD149_20895</name>
</gene>
<reference evidence="1 2" key="1">
    <citation type="submission" date="2023-08" db="EMBL/GenBank/DDBJ databases">
        <title>Bioegradation of LLDPE and BLDPE plastic by marine bacteria from coast plastic debris.</title>
        <authorList>
            <person name="Rong Z."/>
        </authorList>
    </citation>
    <scope>NUCLEOTIDE SEQUENCE [LARGE SCALE GENOMIC DNA]</scope>
    <source>
        <strain evidence="1 2">Z-2</strain>
    </source>
</reference>
<keyword evidence="1" id="KW-0808">Transferase</keyword>
<protein>
    <submittedName>
        <fullName evidence="1">Glycosyltransferase</fullName>
        <ecNumber evidence="1">2.4.-.-</ecNumber>
    </submittedName>
</protein>
<sequence>MVQHDRTVVKECDEFAGDAELDRARGHQRAGIPAAVERDAPQRNPVERVMVVGSGPRFVSGLSYYTNALANAMSREYDTSVVLMRRLLPRRMYPGADRVGTPIAALHYPPEVRVYDGVDWFWFPSMFRALWLLSGRRPQVVTFQWWTGAVAHSYLVLALAARLVGARIILEMHEIQDTGEAELPFVRRYTRLVMALLVRLVDGFVIHSEADRKPLAETYPVGDKPVEVILHGPFAQYSSKTDPPLRMAPVDCTNLTFFGTIRPYKGLEDLIRAFERLEHPERFWLTVVGETWEGWTLPTELIRRSPWGSRITFVNRYVTDEEAARWLAGADALVLPYRRSSASGPLHVGMALGLPVAVSELPSLVEASAGYRGSVFFTPGDADGLRDTLETLAEMKDTRYDDPLSWEQSIRSYGELMDEITRVTGASVR</sequence>
<evidence type="ECO:0000313" key="1">
    <source>
        <dbReference type="EMBL" id="MDS1116205.1"/>
    </source>
</evidence>
<keyword evidence="1" id="KW-0328">Glycosyltransferase</keyword>
<evidence type="ECO:0000313" key="2">
    <source>
        <dbReference type="Proteomes" id="UP001265083"/>
    </source>
</evidence>
<dbReference type="Pfam" id="PF13692">
    <property type="entry name" value="Glyco_trans_1_4"/>
    <property type="match status" value="1"/>
</dbReference>
<dbReference type="Proteomes" id="UP001265083">
    <property type="component" value="Unassembled WGS sequence"/>
</dbReference>
<dbReference type="Gene3D" id="3.40.50.2000">
    <property type="entry name" value="Glycogen Phosphorylase B"/>
    <property type="match status" value="2"/>
</dbReference>
<dbReference type="EC" id="2.4.-.-" evidence="1"/>
<accession>A0ABU2GZ75</accession>